<keyword evidence="2" id="KW-1185">Reference proteome</keyword>
<dbReference type="Proteomes" id="UP000576152">
    <property type="component" value="Unassembled WGS sequence"/>
</dbReference>
<protein>
    <submittedName>
        <fullName evidence="1">Uncharacterized protein</fullName>
    </submittedName>
</protein>
<name>A0ABR6HTP6_9RHOB</name>
<sequence length="47" mass="5351">MATRKVTLWLPTGGLCCAKRVMAEMLLSQTDLFYGLYHRYAERGEAV</sequence>
<reference evidence="1 2" key="1">
    <citation type="submission" date="2020-08" db="EMBL/GenBank/DDBJ databases">
        <title>Genomic Encyclopedia of Type Strains, Phase III (KMG-III): the genomes of soil and plant-associated and newly described type strains.</title>
        <authorList>
            <person name="Whitman W."/>
        </authorList>
    </citation>
    <scope>NUCLEOTIDE SEQUENCE [LARGE SCALE GENOMIC DNA]</scope>
    <source>
        <strain evidence="1 2">CECT 8572</strain>
    </source>
</reference>
<gene>
    <name evidence="1" type="ORF">FHS00_003454</name>
</gene>
<proteinExistence type="predicted"/>
<comment type="caution">
    <text evidence="1">The sequence shown here is derived from an EMBL/GenBank/DDBJ whole genome shotgun (WGS) entry which is preliminary data.</text>
</comment>
<evidence type="ECO:0000313" key="2">
    <source>
        <dbReference type="Proteomes" id="UP000576152"/>
    </source>
</evidence>
<accession>A0ABR6HTP6</accession>
<organism evidence="1 2">
    <name type="scientific">Limimaricola variabilis</name>
    <dbReference type="NCBI Taxonomy" id="1492771"/>
    <lineage>
        <taxon>Bacteria</taxon>
        <taxon>Pseudomonadati</taxon>
        <taxon>Pseudomonadota</taxon>
        <taxon>Alphaproteobacteria</taxon>
        <taxon>Rhodobacterales</taxon>
        <taxon>Paracoccaceae</taxon>
        <taxon>Limimaricola</taxon>
    </lineage>
</organism>
<evidence type="ECO:0000313" key="1">
    <source>
        <dbReference type="EMBL" id="MBB3713847.1"/>
    </source>
</evidence>
<dbReference type="EMBL" id="JACIBX010000022">
    <property type="protein sequence ID" value="MBB3713847.1"/>
    <property type="molecule type" value="Genomic_DNA"/>
</dbReference>